<accession>A0ABQ6LF41</accession>
<evidence type="ECO:0000313" key="2">
    <source>
        <dbReference type="Proteomes" id="UP001239909"/>
    </source>
</evidence>
<name>A0ABQ6LF41_9RHOB</name>
<reference evidence="1 2" key="1">
    <citation type="submission" date="2023-04" db="EMBL/GenBank/DDBJ databases">
        <title>Marinoamorphus aggregata gen. nov., sp. Nov., isolate from tissue of brittle star Ophioplocus japonicus.</title>
        <authorList>
            <person name="Kawano K."/>
            <person name="Sawayama S."/>
            <person name="Nakagawa S."/>
        </authorList>
    </citation>
    <scope>NUCLEOTIDE SEQUENCE [LARGE SCALE GENOMIC DNA]</scope>
    <source>
        <strain evidence="1 2">NKW23</strain>
    </source>
</reference>
<keyword evidence="2" id="KW-1185">Reference proteome</keyword>
<protein>
    <submittedName>
        <fullName evidence="1">Uncharacterized protein</fullName>
    </submittedName>
</protein>
<dbReference type="Proteomes" id="UP001239909">
    <property type="component" value="Unassembled WGS sequence"/>
</dbReference>
<sequence length="76" mass="9175">MNESELNRYLQYLHREDFPELLDDELPDHFDEWVSLKEFSHLRTIAREYARNHNYAVGEADQAVLDYWKNNFGSIV</sequence>
<proteinExistence type="predicted"/>
<dbReference type="EMBL" id="BSYI01000001">
    <property type="protein sequence ID" value="GMG80996.1"/>
    <property type="molecule type" value="Genomic_DNA"/>
</dbReference>
<evidence type="ECO:0000313" key="1">
    <source>
        <dbReference type="EMBL" id="GMG80996.1"/>
    </source>
</evidence>
<comment type="caution">
    <text evidence="1">The sequence shown here is derived from an EMBL/GenBank/DDBJ whole genome shotgun (WGS) entry which is preliminary data.</text>
</comment>
<gene>
    <name evidence="1" type="ORF">LNKW23_02080</name>
</gene>
<dbReference type="RefSeq" id="WP_285669615.1">
    <property type="nucleotide sequence ID" value="NZ_BSYI01000001.1"/>
</dbReference>
<organism evidence="1 2">
    <name type="scientific">Paralimibaculum aggregatum</name>
    <dbReference type="NCBI Taxonomy" id="3036245"/>
    <lineage>
        <taxon>Bacteria</taxon>
        <taxon>Pseudomonadati</taxon>
        <taxon>Pseudomonadota</taxon>
        <taxon>Alphaproteobacteria</taxon>
        <taxon>Rhodobacterales</taxon>
        <taxon>Paracoccaceae</taxon>
        <taxon>Paralimibaculum</taxon>
    </lineage>
</organism>